<evidence type="ECO:0000313" key="3">
    <source>
        <dbReference type="Proteomes" id="UP001178507"/>
    </source>
</evidence>
<keyword evidence="1" id="KW-0175">Coiled coil</keyword>
<feature type="coiled-coil region" evidence="1">
    <location>
        <begin position="19"/>
        <end position="46"/>
    </location>
</feature>
<evidence type="ECO:0000256" key="1">
    <source>
        <dbReference type="SAM" id="Coils"/>
    </source>
</evidence>
<dbReference type="AlphaFoldDB" id="A0AA36NA86"/>
<organism evidence="2 3">
    <name type="scientific">Effrenium voratum</name>
    <dbReference type="NCBI Taxonomy" id="2562239"/>
    <lineage>
        <taxon>Eukaryota</taxon>
        <taxon>Sar</taxon>
        <taxon>Alveolata</taxon>
        <taxon>Dinophyceae</taxon>
        <taxon>Suessiales</taxon>
        <taxon>Symbiodiniaceae</taxon>
        <taxon>Effrenium</taxon>
    </lineage>
</organism>
<protein>
    <submittedName>
        <fullName evidence="2">Uncharacterized protein</fullName>
    </submittedName>
</protein>
<dbReference type="EMBL" id="CAUJNA010003350">
    <property type="protein sequence ID" value="CAJ1399817.1"/>
    <property type="molecule type" value="Genomic_DNA"/>
</dbReference>
<keyword evidence="3" id="KW-1185">Reference proteome</keyword>
<gene>
    <name evidence="2" type="ORF">EVOR1521_LOCUS23288</name>
</gene>
<reference evidence="2" key="1">
    <citation type="submission" date="2023-08" db="EMBL/GenBank/DDBJ databases">
        <authorList>
            <person name="Chen Y."/>
            <person name="Shah S."/>
            <person name="Dougan E. K."/>
            <person name="Thang M."/>
            <person name="Chan C."/>
        </authorList>
    </citation>
    <scope>NUCLEOTIDE SEQUENCE</scope>
</reference>
<accession>A0AA36NA86</accession>
<evidence type="ECO:0000313" key="2">
    <source>
        <dbReference type="EMBL" id="CAJ1399817.1"/>
    </source>
</evidence>
<sequence length="72" mass="7582">MSPGVSSNFLQIDAKTMEKKTLTESIEGLAKEISELEASAADAAAEREKHVAGHTKAVQEKGVEGGGGWVRL</sequence>
<proteinExistence type="predicted"/>
<comment type="caution">
    <text evidence="2">The sequence shown here is derived from an EMBL/GenBank/DDBJ whole genome shotgun (WGS) entry which is preliminary data.</text>
</comment>
<dbReference type="Proteomes" id="UP001178507">
    <property type="component" value="Unassembled WGS sequence"/>
</dbReference>
<name>A0AA36NA86_9DINO</name>